<dbReference type="NCBIfam" id="TIGR01995">
    <property type="entry name" value="PTS-II-ABC-beta"/>
    <property type="match status" value="1"/>
</dbReference>
<evidence type="ECO:0000256" key="5">
    <source>
        <dbReference type="ARBA" id="ARBA00022679"/>
    </source>
</evidence>
<evidence type="ECO:0000313" key="16">
    <source>
        <dbReference type="EMBL" id="RDY27235.1"/>
    </source>
</evidence>
<dbReference type="SUPFAM" id="SSF55604">
    <property type="entry name" value="Glucose permease domain IIB"/>
    <property type="match status" value="1"/>
</dbReference>
<dbReference type="EMBL" id="NOKA02000115">
    <property type="protein sequence ID" value="RDY27235.1"/>
    <property type="molecule type" value="Genomic_DNA"/>
</dbReference>
<dbReference type="GO" id="GO:0005886">
    <property type="term" value="C:plasma membrane"/>
    <property type="evidence" value="ECO:0007669"/>
    <property type="project" value="UniProtKB-SubCell"/>
</dbReference>
<dbReference type="AlphaFoldDB" id="A0A371J3C6"/>
<dbReference type="InterPro" id="IPR013013">
    <property type="entry name" value="PTS_EIIC_1"/>
</dbReference>
<dbReference type="GO" id="GO:0016301">
    <property type="term" value="F:kinase activity"/>
    <property type="evidence" value="ECO:0007669"/>
    <property type="project" value="UniProtKB-KW"/>
</dbReference>
<comment type="subcellular location">
    <subcellularLocation>
        <location evidence="1">Cell membrane</location>
        <topology evidence="1">Multi-pass membrane protein</topology>
    </subcellularLocation>
</comment>
<dbReference type="InterPro" id="IPR003352">
    <property type="entry name" value="PTS_EIIC"/>
</dbReference>
<dbReference type="InterPro" id="IPR011297">
    <property type="entry name" value="PTS_IIABC_b_glu"/>
</dbReference>
<evidence type="ECO:0000256" key="11">
    <source>
        <dbReference type="PROSITE-ProRule" id="PRU00421"/>
    </source>
</evidence>
<dbReference type="InterPro" id="IPR050558">
    <property type="entry name" value="PTS_Sugar-Specific_Components"/>
</dbReference>
<evidence type="ECO:0000256" key="9">
    <source>
        <dbReference type="ARBA" id="ARBA00022989"/>
    </source>
</evidence>
<dbReference type="InterPro" id="IPR036878">
    <property type="entry name" value="Glu_permease_IIB"/>
</dbReference>
<evidence type="ECO:0000256" key="7">
    <source>
        <dbReference type="ARBA" id="ARBA00022692"/>
    </source>
</evidence>
<keyword evidence="4" id="KW-0762">Sugar transport</keyword>
<feature type="transmembrane region" description="Helical" evidence="12">
    <location>
        <begin position="16"/>
        <end position="33"/>
    </location>
</feature>
<dbReference type="Pfam" id="PF00358">
    <property type="entry name" value="PTS_EIIA_1"/>
    <property type="match status" value="1"/>
</dbReference>
<feature type="transmembrane region" description="Helical" evidence="12">
    <location>
        <begin position="284"/>
        <end position="306"/>
    </location>
</feature>
<evidence type="ECO:0000259" key="13">
    <source>
        <dbReference type="PROSITE" id="PS51093"/>
    </source>
</evidence>
<feature type="domain" description="PTS EIIB type-1" evidence="14">
    <location>
        <begin position="49"/>
        <end position="130"/>
    </location>
</feature>
<feature type="transmembrane region" description="Helical" evidence="12">
    <location>
        <begin position="367"/>
        <end position="386"/>
    </location>
</feature>
<feature type="active site" description="Phosphocysteine intermediate; for EIIB activity" evidence="11">
    <location>
        <position position="71"/>
    </location>
</feature>
<organism evidence="16 17">
    <name type="scientific">Lachnotalea glycerini</name>
    <dbReference type="NCBI Taxonomy" id="1763509"/>
    <lineage>
        <taxon>Bacteria</taxon>
        <taxon>Bacillati</taxon>
        <taxon>Bacillota</taxon>
        <taxon>Clostridia</taxon>
        <taxon>Lachnospirales</taxon>
        <taxon>Lachnospiraceae</taxon>
        <taxon>Lachnotalea</taxon>
    </lineage>
</organism>
<evidence type="ECO:0000256" key="1">
    <source>
        <dbReference type="ARBA" id="ARBA00004651"/>
    </source>
</evidence>
<dbReference type="GO" id="GO:0090589">
    <property type="term" value="F:protein-phosphocysteine-trehalose phosphotransferase system transporter activity"/>
    <property type="evidence" value="ECO:0007669"/>
    <property type="project" value="TreeGrafter"/>
</dbReference>
<dbReference type="Gene3D" id="3.30.1360.60">
    <property type="entry name" value="Glucose permease domain IIB"/>
    <property type="match status" value="1"/>
</dbReference>
<evidence type="ECO:0000256" key="12">
    <source>
        <dbReference type="SAM" id="Phobius"/>
    </source>
</evidence>
<dbReference type="InterPro" id="IPR018113">
    <property type="entry name" value="PTrfase_EIIB_Cys"/>
</dbReference>
<dbReference type="GO" id="GO:0008982">
    <property type="term" value="F:protein-N(PI)-phosphohistidine-sugar phosphotransferase activity"/>
    <property type="evidence" value="ECO:0007669"/>
    <property type="project" value="InterPro"/>
</dbReference>
<dbReference type="NCBIfam" id="TIGR00830">
    <property type="entry name" value="PTBA"/>
    <property type="match status" value="1"/>
</dbReference>
<dbReference type="Proteomes" id="UP000216411">
    <property type="component" value="Unassembled WGS sequence"/>
</dbReference>
<dbReference type="FunFam" id="2.70.70.10:FF:000001">
    <property type="entry name" value="PTS system glucose-specific IIA component"/>
    <property type="match status" value="1"/>
</dbReference>
<dbReference type="InterPro" id="IPR001996">
    <property type="entry name" value="PTS_IIB_1"/>
</dbReference>
<keyword evidence="3" id="KW-1003">Cell membrane</keyword>
<feature type="transmembrane region" description="Helical" evidence="12">
    <location>
        <begin position="245"/>
        <end position="272"/>
    </location>
</feature>
<feature type="transmembrane region" description="Helical" evidence="12">
    <location>
        <begin position="145"/>
        <end position="166"/>
    </location>
</feature>
<dbReference type="GO" id="GO:0009401">
    <property type="term" value="P:phosphoenolpyruvate-dependent sugar phosphotransferase system"/>
    <property type="evidence" value="ECO:0007669"/>
    <property type="project" value="UniProtKB-KW"/>
</dbReference>
<dbReference type="CDD" id="cd00212">
    <property type="entry name" value="PTS_IIB_glc"/>
    <property type="match status" value="1"/>
</dbReference>
<dbReference type="FunFam" id="3.30.1360.60:FF:000001">
    <property type="entry name" value="PTS system glucose-specific IIBC component PtsG"/>
    <property type="match status" value="1"/>
</dbReference>
<keyword evidence="5" id="KW-0808">Transferase</keyword>
<evidence type="ECO:0000313" key="17">
    <source>
        <dbReference type="Proteomes" id="UP000216411"/>
    </source>
</evidence>
<dbReference type="SUPFAM" id="SSF51261">
    <property type="entry name" value="Duplicated hybrid motif"/>
    <property type="match status" value="1"/>
</dbReference>
<protein>
    <submittedName>
        <fullName evidence="16">PTS beta-glucoside transporter subunit EIIBCA</fullName>
    </submittedName>
</protein>
<feature type="domain" description="PTS EIIC type-1" evidence="15">
    <location>
        <begin position="147"/>
        <end position="508"/>
    </location>
</feature>
<name>A0A371J3C6_9FIRM</name>
<dbReference type="PROSITE" id="PS00371">
    <property type="entry name" value="PTS_EIIA_TYPE_1_HIS"/>
    <property type="match status" value="1"/>
</dbReference>
<reference evidence="16 17" key="1">
    <citation type="journal article" date="2017" name="Genome Announc.">
        <title>Draft Genome Sequence of a Sporulating and Motile Strain of Lachnotalea glycerini Isolated from Water in Quebec City, Canada.</title>
        <authorList>
            <person name="Maheux A.F."/>
            <person name="Boudreau D.K."/>
            <person name="Berube E."/>
            <person name="Boissinot M."/>
            <person name="Raymond F."/>
            <person name="Brodeur S."/>
            <person name="Corbeil J."/>
            <person name="Isabel S."/>
            <person name="Omar R.F."/>
            <person name="Bergeron M.G."/>
        </authorList>
    </citation>
    <scope>NUCLEOTIDE SEQUENCE [LARGE SCALE GENOMIC DNA]</scope>
    <source>
        <strain evidence="16 17">CCRI-19302</strain>
    </source>
</reference>
<dbReference type="GO" id="GO:0015771">
    <property type="term" value="P:trehalose transport"/>
    <property type="evidence" value="ECO:0007669"/>
    <property type="project" value="TreeGrafter"/>
</dbReference>
<dbReference type="Gene3D" id="2.70.70.10">
    <property type="entry name" value="Glucose Permease (Domain IIA)"/>
    <property type="match status" value="1"/>
</dbReference>
<keyword evidence="10 12" id="KW-0472">Membrane</keyword>
<dbReference type="PANTHER" id="PTHR30175">
    <property type="entry name" value="PHOSPHOTRANSFERASE SYSTEM TRANSPORT PROTEIN"/>
    <property type="match status" value="1"/>
</dbReference>
<keyword evidence="6" id="KW-0598">Phosphotransferase system</keyword>
<feature type="transmembrane region" description="Helical" evidence="12">
    <location>
        <begin position="326"/>
        <end position="347"/>
    </location>
</feature>
<dbReference type="PROSITE" id="PS01035">
    <property type="entry name" value="PTS_EIIB_TYPE_1_CYS"/>
    <property type="match status" value="1"/>
</dbReference>
<sequence length="673" mass="73334">MLLLIQARPIKDGIEIYHFWWVFFISFRKWLVLKQHDYKMKRSKNMNFQKLAADILKNVGGNENIISLVHCATRLRFTLKNVSKANGEKIKELPGVIGVVNKAQFQVVIGNDVAFVYNELIKLGDFKKEESENSGKFKGNIFERLIDVITGIFQPLIAAIAAAGMLKAVLLILTNYFGLSKDGQNYQIINFVADAAFYFLPILIAHSTAVKFKTNQYLAMAVGALLVHPTLTAMFAAAAETPIHFLGLPITVVTYSGSVIPSILAVIFMSYVERVVLKITPKSIRLFFVPLVTLMIVAPVTLIVLGPLGVFIGNAISGVIIQLYSLIGWPMVTFMAIVLPFFVMFGIHKVFIPYMVQALASQGVEMLILPAYLASNIAQGAASLAVSLKTKDSNLKQLSFSAGISGLCGVTEPALYGVSLKLKRPMLGAMIGSAAAGTYAGITGVAASTLAGPGLPTLPIFINENPTGFMNACITAAISIIVTFIATWLLGFKEPIVKNKENNKQEEDTKLKHLFGKTILGSPLEGEAISLRNVADEVFAKEIMGKGVAIIPISEEVVAPIKAEVTTLFPTNHAIGLTSEEGLEILIHIGLDTVNLGGKYFETFVKVGDKVQPGDKLIKFDRKAIIKDGFDITTPIIVTNSDQYFEILSCENKKVIPNEPIITILKNGEHKIE</sequence>
<gene>
    <name evidence="16" type="ORF">CG710_020920</name>
</gene>
<evidence type="ECO:0000259" key="15">
    <source>
        <dbReference type="PROSITE" id="PS51103"/>
    </source>
</evidence>
<keyword evidence="17" id="KW-1185">Reference proteome</keyword>
<proteinExistence type="predicted"/>
<evidence type="ECO:0000256" key="6">
    <source>
        <dbReference type="ARBA" id="ARBA00022683"/>
    </source>
</evidence>
<feature type="transmembrane region" description="Helical" evidence="12">
    <location>
        <begin position="468"/>
        <end position="490"/>
    </location>
</feature>
<evidence type="ECO:0000256" key="2">
    <source>
        <dbReference type="ARBA" id="ARBA00022448"/>
    </source>
</evidence>
<feature type="transmembrane region" description="Helical" evidence="12">
    <location>
        <begin position="186"/>
        <end position="205"/>
    </location>
</feature>
<feature type="transmembrane region" description="Helical" evidence="12">
    <location>
        <begin position="217"/>
        <end position="239"/>
    </location>
</feature>
<accession>A0A371J3C6</accession>
<keyword evidence="8" id="KW-0418">Kinase</keyword>
<evidence type="ECO:0000256" key="4">
    <source>
        <dbReference type="ARBA" id="ARBA00022597"/>
    </source>
</evidence>
<evidence type="ECO:0000256" key="10">
    <source>
        <dbReference type="ARBA" id="ARBA00023136"/>
    </source>
</evidence>
<evidence type="ECO:0000256" key="3">
    <source>
        <dbReference type="ARBA" id="ARBA00022475"/>
    </source>
</evidence>
<feature type="transmembrane region" description="Helical" evidence="12">
    <location>
        <begin position="427"/>
        <end position="448"/>
    </location>
</feature>
<evidence type="ECO:0000259" key="14">
    <source>
        <dbReference type="PROSITE" id="PS51098"/>
    </source>
</evidence>
<dbReference type="InterPro" id="IPR011055">
    <property type="entry name" value="Dup_hybrid_motif"/>
</dbReference>
<keyword evidence="2" id="KW-0813">Transport</keyword>
<keyword evidence="7 12" id="KW-0812">Transmembrane</keyword>
<dbReference type="PANTHER" id="PTHR30175:SF1">
    <property type="entry name" value="PTS SYSTEM ARBUTIN-, CELLOBIOSE-, AND SALICIN-SPECIFIC EIIBC COMPONENT-RELATED"/>
    <property type="match status" value="1"/>
</dbReference>
<dbReference type="PROSITE" id="PS51098">
    <property type="entry name" value="PTS_EIIB_TYPE_1"/>
    <property type="match status" value="1"/>
</dbReference>
<evidence type="ECO:0000256" key="8">
    <source>
        <dbReference type="ARBA" id="ARBA00022777"/>
    </source>
</evidence>
<keyword evidence="9 12" id="KW-1133">Transmembrane helix</keyword>
<feature type="domain" description="PTS EIIA type-1" evidence="13">
    <location>
        <begin position="536"/>
        <end position="640"/>
    </location>
</feature>
<dbReference type="PROSITE" id="PS51093">
    <property type="entry name" value="PTS_EIIA_TYPE_1"/>
    <property type="match status" value="1"/>
</dbReference>
<comment type="caution">
    <text evidence="16">The sequence shown here is derived from an EMBL/GenBank/DDBJ whole genome shotgun (WGS) entry which is preliminary data.</text>
</comment>
<dbReference type="PROSITE" id="PS51103">
    <property type="entry name" value="PTS_EIIC_TYPE_1"/>
    <property type="match status" value="1"/>
</dbReference>
<dbReference type="Pfam" id="PF00367">
    <property type="entry name" value="PTS_EIIB"/>
    <property type="match status" value="1"/>
</dbReference>
<dbReference type="Pfam" id="PF02378">
    <property type="entry name" value="PTS_EIIC"/>
    <property type="match status" value="1"/>
</dbReference>
<dbReference type="InterPro" id="IPR001127">
    <property type="entry name" value="PTS_EIIA_1_perm"/>
</dbReference>